<evidence type="ECO:0000313" key="5">
    <source>
        <dbReference type="Ensembl" id="ENSORLP00020032396.1"/>
    </source>
</evidence>
<keyword evidence="2" id="KW-0547">Nucleotide-binding</keyword>
<keyword evidence="3 4" id="KW-0418">Kinase</keyword>
<evidence type="ECO:0000256" key="4">
    <source>
        <dbReference type="RuleBase" id="RU003330"/>
    </source>
</evidence>
<dbReference type="CDD" id="cd01428">
    <property type="entry name" value="ADK"/>
    <property type="match status" value="2"/>
</dbReference>
<dbReference type="PANTHER" id="PTHR23359">
    <property type="entry name" value="NUCLEOTIDE KINASE"/>
    <property type="match status" value="1"/>
</dbReference>
<dbReference type="Ensembl" id="ENSORLT00020034081.1">
    <property type="protein sequence ID" value="ENSORLP00020032396.1"/>
    <property type="gene ID" value="ENSORLG00020017939.1"/>
</dbReference>
<dbReference type="AlphaFoldDB" id="A0A3P9MHT3"/>
<proteinExistence type="inferred from homology"/>
<name>A0A3P9MHT3_ORYLA</name>
<dbReference type="GO" id="GO:0006139">
    <property type="term" value="P:nucleobase-containing compound metabolic process"/>
    <property type="evidence" value="ECO:0007669"/>
    <property type="project" value="InterPro"/>
</dbReference>
<accession>A0A3P9MHT3</accession>
<reference evidence="5" key="4">
    <citation type="submission" date="2025-09" db="UniProtKB">
        <authorList>
            <consortium name="Ensembl"/>
        </authorList>
    </citation>
    <scope>IDENTIFICATION</scope>
    <source>
        <strain evidence="5">HNI</strain>
    </source>
</reference>
<organism evidence="5 6">
    <name type="scientific">Oryzias latipes</name>
    <name type="common">Japanese rice fish</name>
    <name type="synonym">Japanese killifish</name>
    <dbReference type="NCBI Taxonomy" id="8090"/>
    <lineage>
        <taxon>Eukaryota</taxon>
        <taxon>Metazoa</taxon>
        <taxon>Chordata</taxon>
        <taxon>Craniata</taxon>
        <taxon>Vertebrata</taxon>
        <taxon>Euteleostomi</taxon>
        <taxon>Actinopterygii</taxon>
        <taxon>Neopterygii</taxon>
        <taxon>Teleostei</taxon>
        <taxon>Neoteleostei</taxon>
        <taxon>Acanthomorphata</taxon>
        <taxon>Ovalentaria</taxon>
        <taxon>Atherinomorphae</taxon>
        <taxon>Beloniformes</taxon>
        <taxon>Adrianichthyidae</taxon>
        <taxon>Oryziinae</taxon>
        <taxon>Oryzias</taxon>
    </lineage>
</organism>
<dbReference type="GO" id="GO:0019205">
    <property type="term" value="F:nucleobase-containing compound kinase activity"/>
    <property type="evidence" value="ECO:0007669"/>
    <property type="project" value="InterPro"/>
</dbReference>
<evidence type="ECO:0000256" key="2">
    <source>
        <dbReference type="ARBA" id="ARBA00022741"/>
    </source>
</evidence>
<dbReference type="SUPFAM" id="SSF47391">
    <property type="entry name" value="Dimerization-anchoring domain of cAMP-dependent PK regulatory subunit"/>
    <property type="match status" value="1"/>
</dbReference>
<keyword evidence="1 4" id="KW-0808">Transferase</keyword>
<dbReference type="CDD" id="cd22979">
    <property type="entry name" value="DD_AK8"/>
    <property type="match status" value="1"/>
</dbReference>
<dbReference type="Pfam" id="PF00406">
    <property type="entry name" value="ADK"/>
    <property type="match status" value="2"/>
</dbReference>
<dbReference type="HAMAP" id="MF_00235">
    <property type="entry name" value="Adenylate_kinase_Adk"/>
    <property type="match status" value="1"/>
</dbReference>
<reference evidence="5 6" key="2">
    <citation type="submission" date="2017-04" db="EMBL/GenBank/DDBJ databases">
        <title>CpG methylation of centromeres and impact of large insertions on vertebrate speciation.</title>
        <authorList>
            <person name="Ichikawa K."/>
            <person name="Yoshimura J."/>
            <person name="Morishita S."/>
        </authorList>
    </citation>
    <scope>NUCLEOTIDE SEQUENCE</scope>
    <source>
        <strain evidence="5 6">HNI</strain>
    </source>
</reference>
<dbReference type="GO" id="GO:0005524">
    <property type="term" value="F:ATP binding"/>
    <property type="evidence" value="ECO:0007669"/>
    <property type="project" value="InterPro"/>
</dbReference>
<evidence type="ECO:0000256" key="1">
    <source>
        <dbReference type="ARBA" id="ARBA00022679"/>
    </source>
</evidence>
<sequence length="463" mass="51826">MDETVRPLRIPPQMRNYAEKHELTHLAQGLVSNLLIDQPDDPISYLIDLLQGSSLDTPRVMVLGPPAVGKYTLCKRLSAELQAVHVTTESLLQGQSELSALREKDLPSELLVQILQQRLKEVDCLKKGWVLQGIPKTRLQALNLQQVGVLPKHVVMLEAPDDVLLERNQGRMVDPQTKDTYHQILNWPSDDTIAGRLQKGRSLSNEQLSEELQHHSCEVSGLRSAYQHVLKVISGDQSHADIYQQALAFVQTRHRSRPQRIVLLGPPGSGKSLQAQLLAEKYKMVDVSCGRLLRSIAAGGSALGEDIQLYLDGGLPVPDSKVLQVLEERLSQEDCSSRGWVLHGFPKNLLQARSLQESQHEPNRVFFLEATDEVCLERITLQATDPVSGQRFHAVSNPAPTSEFHSRLQTRPQDGTEEVLRRLREYRELSDALKSVYPDAAHVDADPQPRSVFEALQSRLTTN</sequence>
<protein>
    <submittedName>
        <fullName evidence="5">Adenylate kinase 8</fullName>
    </submittedName>
</protein>
<dbReference type="InterPro" id="IPR027417">
    <property type="entry name" value="P-loop_NTPase"/>
</dbReference>
<dbReference type="SUPFAM" id="SSF52540">
    <property type="entry name" value="P-loop containing nucleoside triphosphate hydrolases"/>
    <property type="match status" value="2"/>
</dbReference>
<comment type="similarity">
    <text evidence="4">Belongs to the adenylate kinase family.</text>
</comment>
<reference key="1">
    <citation type="journal article" date="2007" name="Nature">
        <title>The medaka draft genome and insights into vertebrate genome evolution.</title>
        <authorList>
            <person name="Kasahara M."/>
            <person name="Naruse K."/>
            <person name="Sasaki S."/>
            <person name="Nakatani Y."/>
            <person name="Qu W."/>
            <person name="Ahsan B."/>
            <person name="Yamada T."/>
            <person name="Nagayasu Y."/>
            <person name="Doi K."/>
            <person name="Kasai Y."/>
            <person name="Jindo T."/>
            <person name="Kobayashi D."/>
            <person name="Shimada A."/>
            <person name="Toyoda A."/>
            <person name="Kuroki Y."/>
            <person name="Fujiyama A."/>
            <person name="Sasaki T."/>
            <person name="Shimizu A."/>
            <person name="Asakawa S."/>
            <person name="Shimizu N."/>
            <person name="Hashimoto S."/>
            <person name="Yang J."/>
            <person name="Lee Y."/>
            <person name="Matsushima K."/>
            <person name="Sugano S."/>
            <person name="Sakaizumi M."/>
            <person name="Narita T."/>
            <person name="Ohishi K."/>
            <person name="Haga S."/>
            <person name="Ohta F."/>
            <person name="Nomoto H."/>
            <person name="Nogata K."/>
            <person name="Morishita T."/>
            <person name="Endo T."/>
            <person name="Shin-I T."/>
            <person name="Takeda H."/>
            <person name="Morishita S."/>
            <person name="Kohara Y."/>
        </authorList>
    </citation>
    <scope>NUCLEOTIDE SEQUENCE [LARGE SCALE GENOMIC DNA]</scope>
    <source>
        <strain>Hd-rR</strain>
    </source>
</reference>
<evidence type="ECO:0000256" key="3">
    <source>
        <dbReference type="ARBA" id="ARBA00022777"/>
    </source>
</evidence>
<dbReference type="Proteomes" id="UP000265180">
    <property type="component" value="Chromosome 9"/>
</dbReference>
<reference evidence="5" key="3">
    <citation type="submission" date="2025-08" db="UniProtKB">
        <authorList>
            <consortium name="Ensembl"/>
        </authorList>
    </citation>
    <scope>IDENTIFICATION</scope>
    <source>
        <strain evidence="5">HNI</strain>
    </source>
</reference>
<dbReference type="PRINTS" id="PR00094">
    <property type="entry name" value="ADENYLTKNASE"/>
</dbReference>
<dbReference type="Gene3D" id="3.40.50.300">
    <property type="entry name" value="P-loop containing nucleotide triphosphate hydrolases"/>
    <property type="match status" value="2"/>
</dbReference>
<dbReference type="InterPro" id="IPR000850">
    <property type="entry name" value="Adenylat/UMP-CMP_kin"/>
</dbReference>
<evidence type="ECO:0000313" key="6">
    <source>
        <dbReference type="Proteomes" id="UP000265180"/>
    </source>
</evidence>